<evidence type="ECO:0000256" key="2">
    <source>
        <dbReference type="SAM" id="SignalP"/>
    </source>
</evidence>
<keyword evidence="2" id="KW-0732">Signal</keyword>
<reference evidence="3" key="1">
    <citation type="submission" date="2021-04" db="EMBL/GenBank/DDBJ databases">
        <authorList>
            <consortium name="Molecular Ecology Group"/>
        </authorList>
    </citation>
    <scope>NUCLEOTIDE SEQUENCE</scope>
</reference>
<evidence type="ECO:0000313" key="4">
    <source>
        <dbReference type="Proteomes" id="UP000678393"/>
    </source>
</evidence>
<dbReference type="AlphaFoldDB" id="A0A8S3YUA6"/>
<keyword evidence="4" id="KW-1185">Reference proteome</keyword>
<sequence length="193" mass="21817">MEQQFLGLLLILLITCQVASFSISSRKERSTDLADALAILQRQRRRAVTDYLDSDRLLSNEPYTLEEDAEWLQAADVGSDSSRNSLGTDWESNGRFIDVQTPVEYAVPLDESRVSVPVAIEPSRQELEDIFVADDLDGNISQPNINPESFLEKKKKEEPLSVKGDGKVVQKKSFSPSSRRSCNSHAWERCRRQ</sequence>
<evidence type="ECO:0000256" key="1">
    <source>
        <dbReference type="SAM" id="MobiDB-lite"/>
    </source>
</evidence>
<proteinExistence type="predicted"/>
<evidence type="ECO:0000313" key="3">
    <source>
        <dbReference type="EMBL" id="CAG5120613.1"/>
    </source>
</evidence>
<feature type="compositionally biased region" description="Low complexity" evidence="1">
    <location>
        <begin position="173"/>
        <end position="184"/>
    </location>
</feature>
<feature type="chain" id="PRO_5035914172" evidence="2">
    <location>
        <begin position="21"/>
        <end position="193"/>
    </location>
</feature>
<organism evidence="3 4">
    <name type="scientific">Candidula unifasciata</name>
    <dbReference type="NCBI Taxonomy" id="100452"/>
    <lineage>
        <taxon>Eukaryota</taxon>
        <taxon>Metazoa</taxon>
        <taxon>Spiralia</taxon>
        <taxon>Lophotrochozoa</taxon>
        <taxon>Mollusca</taxon>
        <taxon>Gastropoda</taxon>
        <taxon>Heterobranchia</taxon>
        <taxon>Euthyneura</taxon>
        <taxon>Panpulmonata</taxon>
        <taxon>Eupulmonata</taxon>
        <taxon>Stylommatophora</taxon>
        <taxon>Helicina</taxon>
        <taxon>Helicoidea</taxon>
        <taxon>Geomitridae</taxon>
        <taxon>Candidula</taxon>
    </lineage>
</organism>
<name>A0A8S3YUA6_9EUPU</name>
<accession>A0A8S3YUA6</accession>
<feature type="region of interest" description="Disordered" evidence="1">
    <location>
        <begin position="138"/>
        <end position="193"/>
    </location>
</feature>
<dbReference type="Proteomes" id="UP000678393">
    <property type="component" value="Unassembled WGS sequence"/>
</dbReference>
<dbReference type="EMBL" id="CAJHNH020000934">
    <property type="protein sequence ID" value="CAG5120613.1"/>
    <property type="molecule type" value="Genomic_DNA"/>
</dbReference>
<feature type="signal peptide" evidence="2">
    <location>
        <begin position="1"/>
        <end position="20"/>
    </location>
</feature>
<comment type="caution">
    <text evidence="3">The sequence shown here is derived from an EMBL/GenBank/DDBJ whole genome shotgun (WGS) entry which is preliminary data.</text>
</comment>
<protein>
    <submittedName>
        <fullName evidence="3">Uncharacterized protein</fullName>
    </submittedName>
</protein>
<gene>
    <name evidence="3" type="ORF">CUNI_LOCUS6171</name>
</gene>
<feature type="compositionally biased region" description="Basic and acidic residues" evidence="1">
    <location>
        <begin position="150"/>
        <end position="168"/>
    </location>
</feature>